<reference evidence="2" key="1">
    <citation type="submission" date="2024-07" db="EMBL/GenBank/DDBJ databases">
        <authorList>
            <person name="Yu S.T."/>
        </authorList>
    </citation>
    <scope>NUCLEOTIDE SEQUENCE</scope>
    <source>
        <strain evidence="2">R39</strain>
        <plasmid evidence="2">unnamed1</plasmid>
    </source>
</reference>
<proteinExistence type="predicted"/>
<feature type="domain" description="N-acetyltransferase" evidence="1">
    <location>
        <begin position="1"/>
        <end position="116"/>
    </location>
</feature>
<keyword evidence="2" id="KW-0614">Plasmid</keyword>
<accession>A0AB39R921</accession>
<dbReference type="RefSeq" id="WP_369228730.1">
    <property type="nucleotide sequence ID" value="NZ_CP163442.1"/>
</dbReference>
<dbReference type="GO" id="GO:0016747">
    <property type="term" value="F:acyltransferase activity, transferring groups other than amino-acyl groups"/>
    <property type="evidence" value="ECO:0007669"/>
    <property type="project" value="InterPro"/>
</dbReference>
<keyword evidence="2" id="KW-0012">Acyltransferase</keyword>
<protein>
    <submittedName>
        <fullName evidence="2">GNAT family N-acetyltransferase</fullName>
        <ecNumber evidence="2">2.3.1.-</ecNumber>
    </submittedName>
</protein>
<dbReference type="AlphaFoldDB" id="A0AB39R921"/>
<dbReference type="InterPro" id="IPR000182">
    <property type="entry name" value="GNAT_dom"/>
</dbReference>
<keyword evidence="2" id="KW-0808">Transferase</keyword>
<evidence type="ECO:0000259" key="1">
    <source>
        <dbReference type="PROSITE" id="PS51186"/>
    </source>
</evidence>
<sequence>MRHTAVPDSDEHWFEIGPADERIAYACVVQCRSFAWVEEIAVEPRHRGEELASHILDAIITAFGRQEIALGATPFVPDSWKPKRSGLDAVQLRAWYRRHGFHAMSDDSHLYRAADG</sequence>
<dbReference type="PROSITE" id="PS51186">
    <property type="entry name" value="GNAT"/>
    <property type="match status" value="1"/>
</dbReference>
<gene>
    <name evidence="2" type="ORF">AB5J52_48165</name>
</gene>
<dbReference type="EC" id="2.3.1.-" evidence="2"/>
<geneLocation type="plasmid" evidence="2">
    <name>unnamed1</name>
</geneLocation>
<organism evidence="2">
    <name type="scientific">Streptomyces sp. R39</name>
    <dbReference type="NCBI Taxonomy" id="3238631"/>
    <lineage>
        <taxon>Bacteria</taxon>
        <taxon>Bacillati</taxon>
        <taxon>Actinomycetota</taxon>
        <taxon>Actinomycetes</taxon>
        <taxon>Kitasatosporales</taxon>
        <taxon>Streptomycetaceae</taxon>
        <taxon>Streptomyces</taxon>
    </lineage>
</organism>
<name>A0AB39R921_9ACTN</name>
<dbReference type="EMBL" id="CP163442">
    <property type="protein sequence ID" value="XDQ50210.1"/>
    <property type="molecule type" value="Genomic_DNA"/>
</dbReference>
<dbReference type="Gene3D" id="3.40.630.30">
    <property type="match status" value="1"/>
</dbReference>
<dbReference type="SUPFAM" id="SSF55729">
    <property type="entry name" value="Acyl-CoA N-acyltransferases (Nat)"/>
    <property type="match status" value="1"/>
</dbReference>
<evidence type="ECO:0000313" key="2">
    <source>
        <dbReference type="EMBL" id="XDQ50210.1"/>
    </source>
</evidence>
<dbReference type="Pfam" id="PF13508">
    <property type="entry name" value="Acetyltransf_7"/>
    <property type="match status" value="1"/>
</dbReference>
<dbReference type="InterPro" id="IPR016181">
    <property type="entry name" value="Acyl_CoA_acyltransferase"/>
</dbReference>